<dbReference type="AlphaFoldDB" id="A0A9E9C3S6"/>
<evidence type="ECO:0000313" key="1">
    <source>
        <dbReference type="EMBL" id="WAL59266.1"/>
    </source>
</evidence>
<evidence type="ECO:0000313" key="2">
    <source>
        <dbReference type="Proteomes" id="UP001163152"/>
    </source>
</evidence>
<dbReference type="InterPro" id="IPR016039">
    <property type="entry name" value="Thiolase-like"/>
</dbReference>
<keyword evidence="2" id="KW-1185">Reference proteome</keyword>
<name>A0A9E9C3S6_9CYAN</name>
<dbReference type="Proteomes" id="UP001163152">
    <property type="component" value="Chromosome"/>
</dbReference>
<reference evidence="1" key="1">
    <citation type="submission" date="2022-12" db="EMBL/GenBank/DDBJ databases">
        <title>Polyphasic identification of a Novel Hot-Spring Cyanobacterium Ocullathermofonsia sinensis gen nov. sp. nov. and Genomic Insights on its Adaptations to the Thermal Habitat.</title>
        <authorList>
            <person name="Daroch M."/>
            <person name="Tang J."/>
            <person name="Jiang Y."/>
        </authorList>
    </citation>
    <scope>NUCLEOTIDE SEQUENCE</scope>
    <source>
        <strain evidence="1">PKUAC-SCTA174</strain>
    </source>
</reference>
<proteinExistence type="predicted"/>
<protein>
    <submittedName>
        <fullName evidence="1">Beta-ketoacyl synthase N-terminal-like domain-containing protein</fullName>
    </submittedName>
</protein>
<dbReference type="GO" id="GO:0016746">
    <property type="term" value="F:acyltransferase activity"/>
    <property type="evidence" value="ECO:0007669"/>
    <property type="project" value="InterPro"/>
</dbReference>
<dbReference type="EMBL" id="CP113797">
    <property type="protein sequence ID" value="WAL59266.1"/>
    <property type="molecule type" value="Genomic_DNA"/>
</dbReference>
<dbReference type="RefSeq" id="WP_268608996.1">
    <property type="nucleotide sequence ID" value="NZ_CP113797.1"/>
</dbReference>
<dbReference type="SUPFAM" id="SSF53901">
    <property type="entry name" value="Thiolase-like"/>
    <property type="match status" value="1"/>
</dbReference>
<gene>
    <name evidence="1" type="ORF">OXH18_19125</name>
</gene>
<organism evidence="1 2">
    <name type="scientific">Thermocoleostomius sinensis A174</name>
    <dbReference type="NCBI Taxonomy" id="2016057"/>
    <lineage>
        <taxon>Bacteria</taxon>
        <taxon>Bacillati</taxon>
        <taxon>Cyanobacteriota</taxon>
        <taxon>Cyanophyceae</taxon>
        <taxon>Oculatellales</taxon>
        <taxon>Oculatellaceae</taxon>
        <taxon>Thermocoleostomius</taxon>
    </lineage>
</organism>
<accession>A0A9E9C3S6</accession>
<dbReference type="KEGG" id="tsin:OXH18_19125"/>
<sequence length="341" mass="36533">MSYSVKLTNKVILSGFAAIKPDCLFSHRALIATNVSRASSNQVINLGGSTQVSFDLSTYIGKKGLRFHDRSSKLIAAAIKILLDDTQLLERYSNTDVCLVVGSDGALHSQDEVVREAMLTPRSLNPKAYPNRGCNVIAGQASLMFQLLGESTVVSSGYRSGIDALIYAVRKVLVSDRPAPYIVAAGEGLSEARSLRKKHKTCAGTDYIAAIEGSVALLIEKDSQSTSIHPGSYQVIGYQQAYDTATPLDAMQAFIVALGYQSQAIDSIILGCEDVVHVYTTAATQTVPYDVFGATTLLKLLEMIGLIGLSDPTQAKDIPKRVAIGSADRHGSISMLLLQQT</sequence>
<dbReference type="Gene3D" id="3.40.47.10">
    <property type="match status" value="1"/>
</dbReference>